<accession>A0A840VDL9</accession>
<name>A0A840VDL9_9PROT</name>
<dbReference type="AlphaFoldDB" id="A0A840VDL9"/>
<evidence type="ECO:0000313" key="2">
    <source>
        <dbReference type="Proteomes" id="UP000553706"/>
    </source>
</evidence>
<evidence type="ECO:0008006" key="3">
    <source>
        <dbReference type="Google" id="ProtNLM"/>
    </source>
</evidence>
<sequence>MSTTSNLDAAVTQSIATIPECIAAGYIDVGSGFLLSIKTVDSHPREVVDLVAAATSDLFQGPNVATVEAIWKRARGVESARHYFQEFIVNSDNNIHVFIRGKKYQDYVGVFVCRNTANIGMVLAKSRMAMPLIESAV</sequence>
<dbReference type="EMBL" id="JACHFJ010000003">
    <property type="protein sequence ID" value="MBB5372967.1"/>
    <property type="molecule type" value="Genomic_DNA"/>
</dbReference>
<comment type="caution">
    <text evidence="1">The sequence shown here is derived from an EMBL/GenBank/DDBJ whole genome shotgun (WGS) entry which is preliminary data.</text>
</comment>
<organism evidence="1 2">
    <name type="scientific">Acidocella aromatica</name>
    <dbReference type="NCBI Taxonomy" id="1303579"/>
    <lineage>
        <taxon>Bacteria</taxon>
        <taxon>Pseudomonadati</taxon>
        <taxon>Pseudomonadota</taxon>
        <taxon>Alphaproteobacteria</taxon>
        <taxon>Acetobacterales</taxon>
        <taxon>Acidocellaceae</taxon>
        <taxon>Acidocella</taxon>
    </lineage>
</organism>
<protein>
    <recommendedName>
        <fullName evidence="3">Roadblock/LAMTOR2 domain-containing protein</fullName>
    </recommendedName>
</protein>
<reference evidence="1 2" key="1">
    <citation type="submission" date="2020-08" db="EMBL/GenBank/DDBJ databases">
        <title>Genomic Encyclopedia of Type Strains, Phase IV (KMG-IV): sequencing the most valuable type-strain genomes for metagenomic binning, comparative biology and taxonomic classification.</title>
        <authorList>
            <person name="Goeker M."/>
        </authorList>
    </citation>
    <scope>NUCLEOTIDE SEQUENCE [LARGE SCALE GENOMIC DNA]</scope>
    <source>
        <strain evidence="1 2">DSM 27026</strain>
    </source>
</reference>
<keyword evidence="2" id="KW-1185">Reference proteome</keyword>
<dbReference type="RefSeq" id="WP_183265975.1">
    <property type="nucleotide sequence ID" value="NZ_JACHFJ010000003.1"/>
</dbReference>
<evidence type="ECO:0000313" key="1">
    <source>
        <dbReference type="EMBL" id="MBB5372967.1"/>
    </source>
</evidence>
<gene>
    <name evidence="1" type="ORF">HNP71_001218</name>
</gene>
<dbReference type="Proteomes" id="UP000553706">
    <property type="component" value="Unassembled WGS sequence"/>
</dbReference>
<proteinExistence type="predicted"/>